<evidence type="ECO:0000259" key="1">
    <source>
        <dbReference type="Pfam" id="PF12680"/>
    </source>
</evidence>
<dbReference type="Pfam" id="PF12680">
    <property type="entry name" value="SnoaL_2"/>
    <property type="match status" value="1"/>
</dbReference>
<evidence type="ECO:0000313" key="3">
    <source>
        <dbReference type="Proteomes" id="UP001501009"/>
    </source>
</evidence>
<dbReference type="SUPFAM" id="SSF54427">
    <property type="entry name" value="NTF2-like"/>
    <property type="match status" value="1"/>
</dbReference>
<dbReference type="RefSeq" id="WP_275768262.1">
    <property type="nucleotide sequence ID" value="NZ_BAABDE010000052.1"/>
</dbReference>
<proteinExistence type="predicted"/>
<evidence type="ECO:0000313" key="2">
    <source>
        <dbReference type="EMBL" id="GAA3851991.1"/>
    </source>
</evidence>
<protein>
    <recommendedName>
        <fullName evidence="1">SnoaL-like domain-containing protein</fullName>
    </recommendedName>
</protein>
<organism evidence="2 3">
    <name type="scientific">Streptomyces coacervatus</name>
    <dbReference type="NCBI Taxonomy" id="647381"/>
    <lineage>
        <taxon>Bacteria</taxon>
        <taxon>Bacillati</taxon>
        <taxon>Actinomycetota</taxon>
        <taxon>Actinomycetes</taxon>
        <taxon>Kitasatosporales</taxon>
        <taxon>Streptomycetaceae</taxon>
        <taxon>Streptomyces</taxon>
    </lineage>
</organism>
<sequence length="119" mass="13094">MTVQEIVDAYYEAWTSGKGDFSDVPLAADFVFRGPVARFESAEGYRAMAAQAGPMVTRFTVRHQFVDGSRVCSIIDWEMSLPVPPMTSAEILEIEDGKIARGELIYDAEPLRTVMAQGG</sequence>
<dbReference type="Proteomes" id="UP001501009">
    <property type="component" value="Unassembled WGS sequence"/>
</dbReference>
<keyword evidence="3" id="KW-1185">Reference proteome</keyword>
<feature type="domain" description="SnoaL-like" evidence="1">
    <location>
        <begin position="7"/>
        <end position="101"/>
    </location>
</feature>
<dbReference type="EMBL" id="BAABDE010000052">
    <property type="protein sequence ID" value="GAA3851991.1"/>
    <property type="molecule type" value="Genomic_DNA"/>
</dbReference>
<name>A0ABP7JR08_9ACTN</name>
<reference evidence="3" key="1">
    <citation type="journal article" date="2019" name="Int. J. Syst. Evol. Microbiol.">
        <title>The Global Catalogue of Microorganisms (GCM) 10K type strain sequencing project: providing services to taxonomists for standard genome sequencing and annotation.</title>
        <authorList>
            <consortium name="The Broad Institute Genomics Platform"/>
            <consortium name="The Broad Institute Genome Sequencing Center for Infectious Disease"/>
            <person name="Wu L."/>
            <person name="Ma J."/>
        </authorList>
    </citation>
    <scope>NUCLEOTIDE SEQUENCE [LARGE SCALE GENOMIC DNA]</scope>
    <source>
        <strain evidence="3">JCM 17138</strain>
    </source>
</reference>
<dbReference type="InterPro" id="IPR032710">
    <property type="entry name" value="NTF2-like_dom_sf"/>
</dbReference>
<dbReference type="Gene3D" id="3.10.450.50">
    <property type="match status" value="1"/>
</dbReference>
<comment type="caution">
    <text evidence="2">The sequence shown here is derived from an EMBL/GenBank/DDBJ whole genome shotgun (WGS) entry which is preliminary data.</text>
</comment>
<gene>
    <name evidence="2" type="ORF">GCM10022403_099250</name>
</gene>
<accession>A0ABP7JR08</accession>
<dbReference type="InterPro" id="IPR037401">
    <property type="entry name" value="SnoaL-like"/>
</dbReference>